<evidence type="ECO:0000313" key="2">
    <source>
        <dbReference type="EMBL" id="KAJ4398749.1"/>
    </source>
</evidence>
<proteinExistence type="predicted"/>
<evidence type="ECO:0000313" key="3">
    <source>
        <dbReference type="Proteomes" id="UP001140510"/>
    </source>
</evidence>
<evidence type="ECO:0000256" key="1">
    <source>
        <dbReference type="SAM" id="MobiDB-lite"/>
    </source>
</evidence>
<feature type="compositionally biased region" description="Basic residues" evidence="1">
    <location>
        <begin position="667"/>
        <end position="690"/>
    </location>
</feature>
<feature type="compositionally biased region" description="Basic and acidic residues" evidence="1">
    <location>
        <begin position="854"/>
        <end position="870"/>
    </location>
</feature>
<feature type="compositionally biased region" description="Acidic residues" evidence="1">
    <location>
        <begin position="871"/>
        <end position="880"/>
    </location>
</feature>
<dbReference type="EMBL" id="JAPEVA010000122">
    <property type="protein sequence ID" value="KAJ4398749.1"/>
    <property type="molecule type" value="Genomic_DNA"/>
</dbReference>
<organism evidence="2 3">
    <name type="scientific">Didymella pomorum</name>
    <dbReference type="NCBI Taxonomy" id="749634"/>
    <lineage>
        <taxon>Eukaryota</taxon>
        <taxon>Fungi</taxon>
        <taxon>Dikarya</taxon>
        <taxon>Ascomycota</taxon>
        <taxon>Pezizomycotina</taxon>
        <taxon>Dothideomycetes</taxon>
        <taxon>Pleosporomycetidae</taxon>
        <taxon>Pleosporales</taxon>
        <taxon>Pleosporineae</taxon>
        <taxon>Didymellaceae</taxon>
        <taxon>Didymella</taxon>
    </lineage>
</organism>
<feature type="compositionally biased region" description="Basic residues" evidence="1">
    <location>
        <begin position="291"/>
        <end position="300"/>
    </location>
</feature>
<feature type="compositionally biased region" description="Basic and acidic residues" evidence="1">
    <location>
        <begin position="508"/>
        <end position="518"/>
    </location>
</feature>
<comment type="caution">
    <text evidence="2">The sequence shown here is derived from an EMBL/GenBank/DDBJ whole genome shotgun (WGS) entry which is preliminary data.</text>
</comment>
<feature type="compositionally biased region" description="Basic and acidic residues" evidence="1">
    <location>
        <begin position="710"/>
        <end position="722"/>
    </location>
</feature>
<keyword evidence="3" id="KW-1185">Reference proteome</keyword>
<name>A0A9W9D3V8_9PLEO</name>
<feature type="region of interest" description="Disordered" evidence="1">
    <location>
        <begin position="496"/>
        <end position="580"/>
    </location>
</feature>
<feature type="compositionally biased region" description="Basic and acidic residues" evidence="1">
    <location>
        <begin position="893"/>
        <end position="914"/>
    </location>
</feature>
<feature type="compositionally biased region" description="Acidic residues" evidence="1">
    <location>
        <begin position="841"/>
        <end position="850"/>
    </location>
</feature>
<feature type="region of interest" description="Disordered" evidence="1">
    <location>
        <begin position="182"/>
        <end position="222"/>
    </location>
</feature>
<dbReference type="AlphaFoldDB" id="A0A9W9D3V8"/>
<feature type="compositionally biased region" description="Low complexity" evidence="1">
    <location>
        <begin position="756"/>
        <end position="776"/>
    </location>
</feature>
<feature type="region of interest" description="Disordered" evidence="1">
    <location>
        <begin position="281"/>
        <end position="315"/>
    </location>
</feature>
<feature type="compositionally biased region" description="Low complexity" evidence="1">
    <location>
        <begin position="646"/>
        <end position="666"/>
    </location>
</feature>
<protein>
    <submittedName>
        <fullName evidence="2">Uncharacterized protein</fullName>
    </submittedName>
</protein>
<dbReference type="OrthoDB" id="3795193at2759"/>
<feature type="compositionally biased region" description="Polar residues" evidence="1">
    <location>
        <begin position="744"/>
        <end position="755"/>
    </location>
</feature>
<reference evidence="2" key="1">
    <citation type="submission" date="2022-10" db="EMBL/GenBank/DDBJ databases">
        <title>Tapping the CABI collections for fungal endophytes: first genome assemblies for Collariella, Neodidymelliopsis, Ascochyta clinopodiicola, Didymella pomorum, Didymosphaeria variabile, Neocosmospora piperis and Neocucurbitaria cava.</title>
        <authorList>
            <person name="Hill R."/>
        </authorList>
    </citation>
    <scope>NUCLEOTIDE SEQUENCE</scope>
    <source>
        <strain evidence="2">IMI 355091</strain>
    </source>
</reference>
<feature type="compositionally biased region" description="Basic and acidic residues" evidence="1">
    <location>
        <begin position="829"/>
        <end position="839"/>
    </location>
</feature>
<feature type="compositionally biased region" description="Polar residues" evidence="1">
    <location>
        <begin position="616"/>
        <end position="626"/>
    </location>
</feature>
<feature type="compositionally biased region" description="Polar residues" evidence="1">
    <location>
        <begin position="182"/>
        <end position="200"/>
    </location>
</feature>
<accession>A0A9W9D3V8</accession>
<feature type="compositionally biased region" description="Basic and acidic residues" evidence="1">
    <location>
        <begin position="1093"/>
        <end position="1107"/>
    </location>
</feature>
<feature type="compositionally biased region" description="Low complexity" evidence="1">
    <location>
        <begin position="628"/>
        <end position="638"/>
    </location>
</feature>
<feature type="region of interest" description="Disordered" evidence="1">
    <location>
        <begin position="600"/>
        <end position="1115"/>
    </location>
</feature>
<sequence>MDPMNNPVHDLFDFDAFNNNAFDDNGQDIRIIADQHLFDNGSDVFGAEPAHLTGQAMAVPHSNTRNDPSTHVSPQGFDDLQIPHQDFFNDNLELFADKNLDAAFVDFGPVDQPVSQFMVEQFGENFGLSIESAHPIMPKMPNLTIERETMLNQAQPSPQIVLATFEEQQQWQAFKSQQTQLYQSQPHTPRFQQMESSHQWGNVGEVPGPALQSPFESPTDELFQDFPDQEALANPQQTTEPLQQDLLSDGRIHLLHNAGPEVYIQPSVEFSPTITAFPHGVPNAEFSPRSRTIRGRRSRSSRTSTPEQTPQLAGLSFVSLEDAEAAMPSRYIESAWEAPSDDPSIPTTQKKRAEYVLDMFEAFQDCSECKDNKNGKSYVKRWLGGPGSYYNLLAMEKVCWHMLDIAERLHNEGPESTNMYCEEAMKKLKASHNMTFQQRIYHVCAMLKYSKFACDQLMKGEGLEALVGAPKLKMSGAATMQVQNQKRQKWIIHGRTEDPHHSMPGRNEANHQDEHEEVQPPQRKTKTKQTTKRPAPAKPRTKPKTCPANTSHDAYDEDEEAVHRRQSDPSITQAGYSSDIEIDDEPQQVIAAVLRVPTPIPQPSLKPQPKQRESRGTVSVPTSAPLTSPVIAPASSESPPAPSSPSPVSSTPSPISPKSPKATPKTKQPKTKQPKTKQPKTKQPKTKQPKRAASSEAFIPRTVANTGRARFRETRVDKEKAEKMRKKRETLLATYRAGTKASARETQLAPSTMTEKASANKGAATTTTTTTNTKTKSATRKRLIDLTETDSEDEQPALKAKRPHTTKDLLAEWMIRNGGSNEDNIQEAGYDHESGRLSDAENSDSDEGSENDAWTDKKPETNIDDDKGQGDDDDVEDDKEIDGHQDDGEEDVSEHSGDIQSERTPEEESEHSGEDISEDSEDGGSEDCEDSGSETSSPSPSPIRKHKIEKAAAKGIKTSRHATKAECEASKRKQRPTSTPEPSKPEVNTPPAKSRKRKTYQPEALASCDSEIEEIEAPPPKRTKRNDGSTRKYPFPEPVKQTPLPKAKKSGPLRDVNGKFIRPKATPESSPEPALESNSESESGTEEIASKSNPERKKSGPLRDAKGKFICRKRK</sequence>
<gene>
    <name evidence="2" type="ORF">N0V91_009950</name>
</gene>
<dbReference type="Proteomes" id="UP001140510">
    <property type="component" value="Unassembled WGS sequence"/>
</dbReference>
<feature type="compositionally biased region" description="Acidic residues" evidence="1">
    <location>
        <begin position="915"/>
        <end position="932"/>
    </location>
</feature>